<reference evidence="2" key="1">
    <citation type="submission" date="2014-05" db="EMBL/GenBank/DDBJ databases">
        <title>Key roles for freshwater Actinobacteria revealed by deep metagenomic sequencing.</title>
        <authorList>
            <person name="Ghai R."/>
            <person name="Mizuno C.M."/>
            <person name="Picazo A."/>
            <person name="Camacho A."/>
            <person name="Rodriguez-Valera F."/>
        </authorList>
    </citation>
    <scope>NUCLEOTIDE SEQUENCE</scope>
</reference>
<feature type="region of interest" description="Disordered" evidence="1">
    <location>
        <begin position="81"/>
        <end position="216"/>
    </location>
</feature>
<proteinExistence type="predicted"/>
<dbReference type="Pfam" id="PF01391">
    <property type="entry name" value="Collagen"/>
    <property type="match status" value="2"/>
</dbReference>
<dbReference type="InterPro" id="IPR008160">
    <property type="entry name" value="Collagen"/>
</dbReference>
<dbReference type="PANTHER" id="PTHR24637:SF421">
    <property type="entry name" value="CUTICLE COLLAGEN DPY-2"/>
    <property type="match status" value="1"/>
</dbReference>
<name>A0A094PTQ0_9ZZZZ</name>
<feature type="compositionally biased region" description="Gly residues" evidence="1">
    <location>
        <begin position="162"/>
        <end position="172"/>
    </location>
</feature>
<evidence type="ECO:0000313" key="2">
    <source>
        <dbReference type="EMBL" id="KGA14472.1"/>
    </source>
</evidence>
<gene>
    <name evidence="2" type="ORF">GM50_19735</name>
</gene>
<accession>A0A094PTQ0</accession>
<dbReference type="PANTHER" id="PTHR24637">
    <property type="entry name" value="COLLAGEN"/>
    <property type="match status" value="1"/>
</dbReference>
<dbReference type="AlphaFoldDB" id="A0A094PTQ0"/>
<comment type="caution">
    <text evidence="2">The sequence shown here is derived from an EMBL/GenBank/DDBJ whole genome shotgun (WGS) entry which is preliminary data.</text>
</comment>
<feature type="compositionally biased region" description="Low complexity" evidence="1">
    <location>
        <begin position="134"/>
        <end position="161"/>
    </location>
</feature>
<feature type="compositionally biased region" description="Basic and acidic residues" evidence="1">
    <location>
        <begin position="124"/>
        <end position="133"/>
    </location>
</feature>
<sequence length="356" mass="35520">MKCHRKYIEVIATLLLTTLFSASAIPISSAATKPKSAGRTSNTIANTILNGKGAPLATLGINGDFYIDTRSLLIYGPKKSNKWPLPQNLQGPIGAAGADGKNGSEGKTLSNASTVAGPTGTQGDKGDKGDKGETGSAGASGSPGSAGLTGSKGDTGLTGATGASGSGSGTPGATGAQGPVGNTGSTGATGAKGETGTAGSAGLKGETGTVGATGPSNVYRGSISFSDISGGVGTSQTATLSGFRAGSSYIVDIAIVVYQPTRNVDTLMPLGLIISNNLGTASIWYNYQSVKGRSYRSGITSERYEYTVLAQVVLDGTTSVDYSLNFQLFVGIDTTTYYAKLDSSFTATLVGAVGSL</sequence>
<protein>
    <submittedName>
        <fullName evidence="2">Uncharacterized protein</fullName>
    </submittedName>
</protein>
<evidence type="ECO:0000256" key="1">
    <source>
        <dbReference type="SAM" id="MobiDB-lite"/>
    </source>
</evidence>
<feature type="compositionally biased region" description="Polar residues" evidence="1">
    <location>
        <begin position="105"/>
        <end position="116"/>
    </location>
</feature>
<feature type="compositionally biased region" description="Low complexity" evidence="1">
    <location>
        <begin position="173"/>
        <end position="201"/>
    </location>
</feature>
<dbReference type="EMBL" id="JNSK01000128">
    <property type="protein sequence ID" value="KGA14472.1"/>
    <property type="molecule type" value="Genomic_DNA"/>
</dbReference>
<organism evidence="2">
    <name type="scientific">freshwater metagenome</name>
    <dbReference type="NCBI Taxonomy" id="449393"/>
    <lineage>
        <taxon>unclassified sequences</taxon>
        <taxon>metagenomes</taxon>
        <taxon>ecological metagenomes</taxon>
    </lineage>
</organism>